<evidence type="ECO:0000256" key="1">
    <source>
        <dbReference type="SAM" id="SignalP"/>
    </source>
</evidence>
<feature type="chain" id="PRO_5041693599" description="Outer membrane beta-barrel protein" evidence="1">
    <location>
        <begin position="29"/>
        <end position="402"/>
    </location>
</feature>
<dbReference type="AlphaFoldDB" id="A0AA88C7R8"/>
<proteinExistence type="predicted"/>
<evidence type="ECO:0000313" key="2">
    <source>
        <dbReference type="EMBL" id="GGY84967.1"/>
    </source>
</evidence>
<keyword evidence="1" id="KW-0732">Signal</keyword>
<feature type="signal peptide" evidence="1">
    <location>
        <begin position="1"/>
        <end position="28"/>
    </location>
</feature>
<gene>
    <name evidence="2" type="ORF">GCM10007388_17730</name>
</gene>
<dbReference type="Proteomes" id="UP000619512">
    <property type="component" value="Unassembled WGS sequence"/>
</dbReference>
<protein>
    <recommendedName>
        <fullName evidence="4">Outer membrane beta-barrel protein</fullName>
    </recommendedName>
</protein>
<dbReference type="RefSeq" id="WP_229466269.1">
    <property type="nucleotide sequence ID" value="NZ_BMWW01000002.1"/>
</dbReference>
<name>A0AA88C7R8_9BURK</name>
<organism evidence="2 3">
    <name type="scientific">Pseudoduganella plicata</name>
    <dbReference type="NCBI Taxonomy" id="321984"/>
    <lineage>
        <taxon>Bacteria</taxon>
        <taxon>Pseudomonadati</taxon>
        <taxon>Pseudomonadota</taxon>
        <taxon>Betaproteobacteria</taxon>
        <taxon>Burkholderiales</taxon>
        <taxon>Oxalobacteraceae</taxon>
        <taxon>Telluria group</taxon>
        <taxon>Pseudoduganella</taxon>
    </lineage>
</organism>
<sequence>MMLNDKSNVVRYAPIAFAAWLCSGAAQAQISDTIHPIAVIGYTYDDNLLRLSDNVAPGEQRSDRMRSAQAGLLFDRQISRQRLTGRAKVSRVTFEHYDQLDYNGKDFAADWAWQLGNHLNGNVGGTYVETLTSFTDYHNDERNVRTQSSRYGNAAWRFHPSWQVRGSFVRNKFEYELPAQRLNNRTEDISEAGTDFLAASGSKFGIVARRLEGKYDTPRLVNGQRLDDDYVQDELKANVYWLASGITQVRLLAGYAKRKHDRFTSRDSSGANGRVTVNWAPLGKVRFTAGAWREFAAVESSIITNSLNKGVSVGATWDISAKVQASVTARREKRQFEQTSAAIFTGDGDDKLEGNTVTLVWAPLRSVQISASGFLDKRTGSRLVGSSDYRAKGASINASVQF</sequence>
<comment type="caution">
    <text evidence="2">The sequence shown here is derived from an EMBL/GenBank/DDBJ whole genome shotgun (WGS) entry which is preliminary data.</text>
</comment>
<dbReference type="NCBIfam" id="TIGR03014">
    <property type="entry name" value="EpsL"/>
    <property type="match status" value="1"/>
</dbReference>
<accession>A0AA88C7R8</accession>
<dbReference type="InterPro" id="IPR017465">
    <property type="entry name" value="EpsL_proteobac"/>
</dbReference>
<dbReference type="SUPFAM" id="SSF56935">
    <property type="entry name" value="Porins"/>
    <property type="match status" value="1"/>
</dbReference>
<evidence type="ECO:0008006" key="4">
    <source>
        <dbReference type="Google" id="ProtNLM"/>
    </source>
</evidence>
<reference evidence="2" key="1">
    <citation type="journal article" date="2014" name="Int. J. Syst. Evol. Microbiol.">
        <title>Complete genome sequence of Corynebacterium casei LMG S-19264T (=DSM 44701T), isolated from a smear-ripened cheese.</title>
        <authorList>
            <consortium name="US DOE Joint Genome Institute (JGI-PGF)"/>
            <person name="Walter F."/>
            <person name="Albersmeier A."/>
            <person name="Kalinowski J."/>
            <person name="Ruckert C."/>
        </authorList>
    </citation>
    <scope>NUCLEOTIDE SEQUENCE</scope>
    <source>
        <strain evidence="2">KCTC 12344</strain>
    </source>
</reference>
<dbReference type="InterPro" id="IPR018759">
    <property type="entry name" value="BBP2_2"/>
</dbReference>
<evidence type="ECO:0000313" key="3">
    <source>
        <dbReference type="Proteomes" id="UP000619512"/>
    </source>
</evidence>
<dbReference type="Pfam" id="PF10082">
    <property type="entry name" value="BBP2_2"/>
    <property type="match status" value="1"/>
</dbReference>
<dbReference type="EMBL" id="BMWW01000002">
    <property type="protein sequence ID" value="GGY84967.1"/>
    <property type="molecule type" value="Genomic_DNA"/>
</dbReference>
<reference evidence="2" key="2">
    <citation type="submission" date="2022-12" db="EMBL/GenBank/DDBJ databases">
        <authorList>
            <person name="Sun Q."/>
            <person name="Kim S."/>
        </authorList>
    </citation>
    <scope>NUCLEOTIDE SEQUENCE</scope>
    <source>
        <strain evidence="2">KCTC 12344</strain>
    </source>
</reference>